<accession>A0A183DMC8</accession>
<evidence type="ECO:0000313" key="3">
    <source>
        <dbReference type="WBParaSite" id="GPUH_0000988001-mRNA-1"/>
    </source>
</evidence>
<dbReference type="WBParaSite" id="GPUH_0000988001-mRNA-1">
    <property type="protein sequence ID" value="GPUH_0000988001-mRNA-1"/>
    <property type="gene ID" value="GPUH_0000988001"/>
</dbReference>
<name>A0A183DMC8_9BILA</name>
<dbReference type="EMBL" id="UYRT01034458">
    <property type="protein sequence ID" value="VDK78639.1"/>
    <property type="molecule type" value="Genomic_DNA"/>
</dbReference>
<proteinExistence type="predicted"/>
<evidence type="ECO:0000313" key="2">
    <source>
        <dbReference type="Proteomes" id="UP000271098"/>
    </source>
</evidence>
<protein>
    <submittedName>
        <fullName evidence="1 3">Uncharacterized protein</fullName>
    </submittedName>
</protein>
<gene>
    <name evidence="1" type="ORF">GPUH_LOCUS9869</name>
</gene>
<keyword evidence="2" id="KW-1185">Reference proteome</keyword>
<reference evidence="1 2" key="2">
    <citation type="submission" date="2018-11" db="EMBL/GenBank/DDBJ databases">
        <authorList>
            <consortium name="Pathogen Informatics"/>
        </authorList>
    </citation>
    <scope>NUCLEOTIDE SEQUENCE [LARGE SCALE GENOMIC DNA]</scope>
</reference>
<evidence type="ECO:0000313" key="1">
    <source>
        <dbReference type="EMBL" id="VDK78639.1"/>
    </source>
</evidence>
<dbReference type="Proteomes" id="UP000271098">
    <property type="component" value="Unassembled WGS sequence"/>
</dbReference>
<sequence>MLSTAAGCFGFEQWRDMLRENCEANRKREIALAQAREEVSESMTDWFSLRKIFSEILLKKFSMETPDL</sequence>
<organism evidence="3">
    <name type="scientific">Gongylonema pulchrum</name>
    <dbReference type="NCBI Taxonomy" id="637853"/>
    <lineage>
        <taxon>Eukaryota</taxon>
        <taxon>Metazoa</taxon>
        <taxon>Ecdysozoa</taxon>
        <taxon>Nematoda</taxon>
        <taxon>Chromadorea</taxon>
        <taxon>Rhabditida</taxon>
        <taxon>Spirurina</taxon>
        <taxon>Spiruromorpha</taxon>
        <taxon>Spiruroidea</taxon>
        <taxon>Gongylonematidae</taxon>
        <taxon>Gongylonema</taxon>
    </lineage>
</organism>
<reference evidence="3" key="1">
    <citation type="submission" date="2016-06" db="UniProtKB">
        <authorList>
            <consortium name="WormBaseParasite"/>
        </authorList>
    </citation>
    <scope>IDENTIFICATION</scope>
</reference>
<dbReference type="AlphaFoldDB" id="A0A183DMC8"/>